<comment type="caution">
    <text evidence="1">The sequence shown here is derived from an EMBL/GenBank/DDBJ whole genome shotgun (WGS) entry which is preliminary data.</text>
</comment>
<accession>A0AAW6MD02</accession>
<dbReference type="Proteomes" id="UP001221924">
    <property type="component" value="Unassembled WGS sequence"/>
</dbReference>
<dbReference type="RefSeq" id="WP_275202955.1">
    <property type="nucleotide sequence ID" value="NZ_JARFID010000419.1"/>
</dbReference>
<evidence type="ECO:0000313" key="1">
    <source>
        <dbReference type="EMBL" id="MDE8697899.1"/>
    </source>
</evidence>
<proteinExistence type="predicted"/>
<sequence length="65" mass="7553">PKTVNHLFLCKLMLFQQSVFMDFQLMIVHQITNFGSIRTRLNRIKVNDERIGTQSSLSRAGLLFV</sequence>
<reference evidence="1" key="1">
    <citation type="submission" date="2023-03" db="EMBL/GenBank/DDBJ databases">
        <title>DFI Biobank Strains.</title>
        <authorList>
            <person name="Mostad J."/>
            <person name="Paddock L."/>
            <person name="Medina S."/>
            <person name="Waligurski E."/>
            <person name="Barat B."/>
            <person name="Smith R."/>
            <person name="Burgo V."/>
            <person name="Metcalfe C."/>
            <person name="Woodson C."/>
            <person name="Sundararajan A."/>
            <person name="Ramaswamy R."/>
            <person name="Lin H."/>
            <person name="Pamer E.G."/>
        </authorList>
    </citation>
    <scope>NUCLEOTIDE SEQUENCE</scope>
    <source>
        <strain evidence="1">DFI.9.5</strain>
    </source>
</reference>
<protein>
    <submittedName>
        <fullName evidence="1">Uncharacterized protein</fullName>
    </submittedName>
</protein>
<dbReference type="AlphaFoldDB" id="A0AAW6MD02"/>
<organism evidence="1 2">
    <name type="scientific">Bacteroides cellulosilyticus</name>
    <dbReference type="NCBI Taxonomy" id="246787"/>
    <lineage>
        <taxon>Bacteria</taxon>
        <taxon>Pseudomonadati</taxon>
        <taxon>Bacteroidota</taxon>
        <taxon>Bacteroidia</taxon>
        <taxon>Bacteroidales</taxon>
        <taxon>Bacteroidaceae</taxon>
        <taxon>Bacteroides</taxon>
    </lineage>
</organism>
<evidence type="ECO:0000313" key="2">
    <source>
        <dbReference type="Proteomes" id="UP001221924"/>
    </source>
</evidence>
<name>A0AAW6MD02_9BACE</name>
<dbReference type="EMBL" id="JARFID010000419">
    <property type="protein sequence ID" value="MDE8697899.1"/>
    <property type="molecule type" value="Genomic_DNA"/>
</dbReference>
<feature type="non-terminal residue" evidence="1">
    <location>
        <position position="1"/>
    </location>
</feature>
<gene>
    <name evidence="1" type="ORF">PZH42_28050</name>
</gene>